<feature type="non-terminal residue" evidence="2">
    <location>
        <position position="136"/>
    </location>
</feature>
<evidence type="ECO:0000313" key="2">
    <source>
        <dbReference type="EMBL" id="KFM67178.1"/>
    </source>
</evidence>
<organism evidence="2 3">
    <name type="scientific">Stegodyphus mimosarum</name>
    <name type="common">African social velvet spider</name>
    <dbReference type="NCBI Taxonomy" id="407821"/>
    <lineage>
        <taxon>Eukaryota</taxon>
        <taxon>Metazoa</taxon>
        <taxon>Ecdysozoa</taxon>
        <taxon>Arthropoda</taxon>
        <taxon>Chelicerata</taxon>
        <taxon>Arachnida</taxon>
        <taxon>Araneae</taxon>
        <taxon>Araneomorphae</taxon>
        <taxon>Entelegynae</taxon>
        <taxon>Eresoidea</taxon>
        <taxon>Eresidae</taxon>
        <taxon>Stegodyphus</taxon>
    </lineage>
</organism>
<name>A0A087TPY9_STEMI</name>
<accession>A0A087TPY9</accession>
<dbReference type="AlphaFoldDB" id="A0A087TPY9"/>
<evidence type="ECO:0000259" key="1">
    <source>
        <dbReference type="Pfam" id="PF21787"/>
    </source>
</evidence>
<dbReference type="OMA" id="YKANGEF"/>
<protein>
    <recommendedName>
        <fullName evidence="1">Transposable element P transposase-like RNase H domain-containing protein</fullName>
    </recommendedName>
</protein>
<proteinExistence type="predicted"/>
<evidence type="ECO:0000313" key="3">
    <source>
        <dbReference type="Proteomes" id="UP000054359"/>
    </source>
</evidence>
<reference evidence="2 3" key="1">
    <citation type="submission" date="2013-11" db="EMBL/GenBank/DDBJ databases">
        <title>Genome sequencing of Stegodyphus mimosarum.</title>
        <authorList>
            <person name="Bechsgaard J."/>
        </authorList>
    </citation>
    <scope>NUCLEOTIDE SEQUENCE [LARGE SCALE GENOMIC DNA]</scope>
</reference>
<keyword evidence="3" id="KW-1185">Reference proteome</keyword>
<dbReference type="EMBL" id="KK116244">
    <property type="protein sequence ID" value="KFM67178.1"/>
    <property type="molecule type" value="Genomic_DNA"/>
</dbReference>
<sequence length="136" mass="15617">MRQSGNLIMPHTVTVRNIRSNLNVSVSEEQQHSNFLRYIKQKFKTLNECEHNIILMMDEIHLKPFYDFNGGNIVGSAYDSEFAASSAYTFRIRSLLSSYKDVAHILPIKSFSAEKLFEILRDVIVGLEKIGFKVIC</sequence>
<dbReference type="Pfam" id="PF21787">
    <property type="entry name" value="TNP-like_RNaseH_N"/>
    <property type="match status" value="1"/>
</dbReference>
<dbReference type="InterPro" id="IPR048365">
    <property type="entry name" value="TNP-like_RNaseH_N"/>
</dbReference>
<gene>
    <name evidence="2" type="ORF">X975_10400</name>
</gene>
<dbReference type="OrthoDB" id="6436418at2759"/>
<dbReference type="Proteomes" id="UP000054359">
    <property type="component" value="Unassembled WGS sequence"/>
</dbReference>
<feature type="domain" description="Transposable element P transposase-like RNase H" evidence="1">
    <location>
        <begin position="33"/>
        <end position="136"/>
    </location>
</feature>